<comment type="caution">
    <text evidence="3">The sequence shown here is derived from an EMBL/GenBank/DDBJ whole genome shotgun (WGS) entry which is preliminary data.</text>
</comment>
<evidence type="ECO:0000256" key="1">
    <source>
        <dbReference type="SAM" id="MobiDB-lite"/>
    </source>
</evidence>
<dbReference type="GO" id="GO:0031072">
    <property type="term" value="F:heat shock protein binding"/>
    <property type="evidence" value="ECO:0007669"/>
    <property type="project" value="TreeGrafter"/>
</dbReference>
<feature type="domain" description="J" evidence="2">
    <location>
        <begin position="31"/>
        <end position="98"/>
    </location>
</feature>
<feature type="compositionally biased region" description="Acidic residues" evidence="1">
    <location>
        <begin position="285"/>
        <end position="296"/>
    </location>
</feature>
<sequence>MPRKSKNEDIHEEENEEEEEEELADEPPSIEPYTVLGIEKSATADEIKSAYRKAALKHHPDKAAPHLKDEAHTKFQEVAFAYAVLSDPIRRKRYDTTGSTSESMDADGDFSWSDFYSEQFRDVVTEDAIERFAKAYKNSDEERDDVVKAYEKVKGSWRGIYESVMLGDPLEDEDRFRSYIDAAIASGDVKGFKIYTEESEKDKQKRMKRARLEAEKEAKEAEVESKKIEGKKKAKKDGLGDLAALIQRRQVNAGSSFLDNLEAKYKAQEKEKKPKGKKGKKRVSDEDEDDDDEPSEEAFQAAAKKLKTGKAESEGRKSKRTKH</sequence>
<proteinExistence type="predicted"/>
<dbReference type="SMART" id="SM00271">
    <property type="entry name" value="DnaJ"/>
    <property type="match status" value="1"/>
</dbReference>
<dbReference type="GO" id="GO:0005737">
    <property type="term" value="C:cytoplasm"/>
    <property type="evidence" value="ECO:0007669"/>
    <property type="project" value="TreeGrafter"/>
</dbReference>
<gene>
    <name evidence="3" type="ORF">IFR04_009547</name>
</gene>
<dbReference type="InterPro" id="IPR036869">
    <property type="entry name" value="J_dom_sf"/>
</dbReference>
<dbReference type="SUPFAM" id="SSF46565">
    <property type="entry name" value="Chaperone J-domain"/>
    <property type="match status" value="1"/>
</dbReference>
<dbReference type="Proteomes" id="UP000664132">
    <property type="component" value="Unassembled WGS sequence"/>
</dbReference>
<feature type="compositionally biased region" description="Basic and acidic residues" evidence="1">
    <location>
        <begin position="210"/>
        <end position="228"/>
    </location>
</feature>
<dbReference type="PANTHER" id="PTHR44144">
    <property type="entry name" value="DNAJ HOMOLOG SUBFAMILY C MEMBER 9"/>
    <property type="match status" value="1"/>
</dbReference>
<evidence type="ECO:0000313" key="3">
    <source>
        <dbReference type="EMBL" id="KAG4417332.1"/>
    </source>
</evidence>
<organism evidence="3 4">
    <name type="scientific">Cadophora malorum</name>
    <dbReference type="NCBI Taxonomy" id="108018"/>
    <lineage>
        <taxon>Eukaryota</taxon>
        <taxon>Fungi</taxon>
        <taxon>Dikarya</taxon>
        <taxon>Ascomycota</taxon>
        <taxon>Pezizomycotina</taxon>
        <taxon>Leotiomycetes</taxon>
        <taxon>Helotiales</taxon>
        <taxon>Ploettnerulaceae</taxon>
        <taxon>Cadophora</taxon>
    </lineage>
</organism>
<dbReference type="InterPro" id="IPR018253">
    <property type="entry name" value="DnaJ_domain_CS"/>
</dbReference>
<dbReference type="InterPro" id="IPR001623">
    <property type="entry name" value="DnaJ_domain"/>
</dbReference>
<name>A0A8H7TDR0_9HELO</name>
<dbReference type="InterPro" id="IPR052594">
    <property type="entry name" value="J_domain-containing_protein"/>
</dbReference>
<dbReference type="OrthoDB" id="110024at2759"/>
<keyword evidence="4" id="KW-1185">Reference proteome</keyword>
<dbReference type="Gene3D" id="1.10.287.110">
    <property type="entry name" value="DnaJ domain"/>
    <property type="match status" value="1"/>
</dbReference>
<dbReference type="AlphaFoldDB" id="A0A8H7TDR0"/>
<evidence type="ECO:0000259" key="2">
    <source>
        <dbReference type="PROSITE" id="PS50076"/>
    </source>
</evidence>
<evidence type="ECO:0000313" key="4">
    <source>
        <dbReference type="Proteomes" id="UP000664132"/>
    </source>
</evidence>
<dbReference type="GO" id="GO:0005634">
    <property type="term" value="C:nucleus"/>
    <property type="evidence" value="ECO:0007669"/>
    <property type="project" value="TreeGrafter"/>
</dbReference>
<dbReference type="PROSITE" id="PS00636">
    <property type="entry name" value="DNAJ_1"/>
    <property type="match status" value="1"/>
</dbReference>
<dbReference type="CDD" id="cd06257">
    <property type="entry name" value="DnaJ"/>
    <property type="match status" value="1"/>
</dbReference>
<dbReference type="InterPro" id="IPR056453">
    <property type="entry name" value="HTH_DNAJC9"/>
</dbReference>
<reference evidence="3" key="1">
    <citation type="submission" date="2021-02" db="EMBL/GenBank/DDBJ databases">
        <title>Genome sequence Cadophora malorum strain M34.</title>
        <authorList>
            <person name="Stefanovic E."/>
            <person name="Vu D."/>
            <person name="Scully C."/>
            <person name="Dijksterhuis J."/>
            <person name="Roader J."/>
            <person name="Houbraken J."/>
        </authorList>
    </citation>
    <scope>NUCLEOTIDE SEQUENCE</scope>
    <source>
        <strain evidence="3">M34</strain>
    </source>
</reference>
<accession>A0A8H7TDR0</accession>
<dbReference type="PRINTS" id="PR00625">
    <property type="entry name" value="JDOMAIN"/>
</dbReference>
<dbReference type="Pfam" id="PF00226">
    <property type="entry name" value="DnaJ"/>
    <property type="match status" value="1"/>
</dbReference>
<feature type="region of interest" description="Disordered" evidence="1">
    <location>
        <begin position="266"/>
        <end position="323"/>
    </location>
</feature>
<dbReference type="Pfam" id="PF23302">
    <property type="entry name" value="HTH_DNAJC9"/>
    <property type="match status" value="1"/>
</dbReference>
<feature type="region of interest" description="Disordered" evidence="1">
    <location>
        <begin position="196"/>
        <end position="236"/>
    </location>
</feature>
<dbReference type="FunFam" id="1.10.287.110:FF:000110">
    <property type="entry name" value="DnaJ domain protein (AFU_orthologue AFUA_2G13210)"/>
    <property type="match status" value="1"/>
</dbReference>
<protein>
    <recommendedName>
        <fullName evidence="2">J domain-containing protein</fullName>
    </recommendedName>
</protein>
<dbReference type="PROSITE" id="PS50076">
    <property type="entry name" value="DNAJ_2"/>
    <property type="match status" value="1"/>
</dbReference>
<dbReference type="PANTHER" id="PTHR44144:SF1">
    <property type="entry name" value="DNAJ HOMOLOG SUBFAMILY C MEMBER 9"/>
    <property type="match status" value="1"/>
</dbReference>
<feature type="compositionally biased region" description="Acidic residues" evidence="1">
    <location>
        <begin position="10"/>
        <end position="25"/>
    </location>
</feature>
<dbReference type="EMBL" id="JAFJYH010000158">
    <property type="protein sequence ID" value="KAG4417332.1"/>
    <property type="molecule type" value="Genomic_DNA"/>
</dbReference>
<feature type="region of interest" description="Disordered" evidence="1">
    <location>
        <begin position="1"/>
        <end position="33"/>
    </location>
</feature>